<proteinExistence type="predicted"/>
<accession>A0A949TSB5</accession>
<organism evidence="4 5">
    <name type="scientific">Clostridium thailandense</name>
    <dbReference type="NCBI Taxonomy" id="2794346"/>
    <lineage>
        <taxon>Bacteria</taxon>
        <taxon>Bacillati</taxon>
        <taxon>Bacillota</taxon>
        <taxon>Clostridia</taxon>
        <taxon>Eubacteriales</taxon>
        <taxon>Clostridiaceae</taxon>
        <taxon>Clostridium</taxon>
    </lineage>
</organism>
<reference evidence="4" key="1">
    <citation type="submission" date="2020-12" db="EMBL/GenBank/DDBJ databases">
        <title>Clostridium thailandense sp. nov., a novel acetogenic bacterium isolated from peat land soil in Thailand.</title>
        <authorList>
            <person name="Chaikitkaew S."/>
            <person name="Birkeland N.K."/>
        </authorList>
    </citation>
    <scope>NUCLEOTIDE SEQUENCE</scope>
    <source>
        <strain evidence="4">PL3</strain>
    </source>
</reference>
<sequence length="565" mass="65090">MYNYFGISLEQLLENNMLKGTKILAGRSGISRRITNVNVMEVPDIIGWVKKGEFLITTAYSIKDNISVLLELIPKLNEKGVAGLGIKVGRYIKELPQSIIDLAEELSFPIVQVPFNLSHTDVISIILNLVIEEQMGIHLKIEKFISEVMDIMVKGGTLKEIAGKLYENIGHPLAIYENISDSCEIILDIDSNIYDQVVNRGLIDKFISEQRTARSKNLKNEVDGTYNESIDNINGKSIRRINVPIVIEKVEYGYIFIWIDDKELGLYDKLLIESYVHIIALNFVKRLSISNMESKYKIEFFNNLLSNDENRQNEAIESAKTFNFKLGLKYTVLVIYFSEYFEKKDIGQDKSNFNKNIIANSIAVIDRIAREQKEAILYVDKSSSIVILYGSDPAEKPELIKKKAIYFCKRIEAEILKRFKEQKLKIGIGRPYIDMTRLNKSYEQAKIIVEKINKPYINNILHYDDLGLYTILCFDGIQGELVRFCNDTINPIVEYDKLNNTELIKTLKVYFDCNGNMRKISKVMFMHYNTIIYRIQKIKDITGIDFEDSDSRLKFELALKALELI</sequence>
<protein>
    <submittedName>
        <fullName evidence="4">PucR family transcriptional regulator ligand-binding domain-containing protein</fullName>
    </submittedName>
</protein>
<dbReference type="PANTHER" id="PTHR33744:SF1">
    <property type="entry name" value="DNA-BINDING TRANSCRIPTIONAL ACTIVATOR ADER"/>
    <property type="match status" value="1"/>
</dbReference>
<evidence type="ECO:0000259" key="3">
    <source>
        <dbReference type="Pfam" id="PF17853"/>
    </source>
</evidence>
<keyword evidence="5" id="KW-1185">Reference proteome</keyword>
<dbReference type="InterPro" id="IPR051448">
    <property type="entry name" value="CdaR-like_regulators"/>
</dbReference>
<dbReference type="Proteomes" id="UP000694308">
    <property type="component" value="Unassembled WGS sequence"/>
</dbReference>
<dbReference type="Pfam" id="PF17853">
    <property type="entry name" value="GGDEF_2"/>
    <property type="match status" value="1"/>
</dbReference>
<dbReference type="Pfam" id="PF07905">
    <property type="entry name" value="PucR"/>
    <property type="match status" value="1"/>
</dbReference>
<dbReference type="EMBL" id="JAEEGC010000003">
    <property type="protein sequence ID" value="MBV7271388.1"/>
    <property type="molecule type" value="Genomic_DNA"/>
</dbReference>
<name>A0A949TSB5_9CLOT</name>
<dbReference type="InterPro" id="IPR012914">
    <property type="entry name" value="PucR_dom"/>
</dbReference>
<feature type="domain" description="CdaR GGDEF-like" evidence="3">
    <location>
        <begin position="310"/>
        <end position="446"/>
    </location>
</feature>
<dbReference type="AlphaFoldDB" id="A0A949TSB5"/>
<dbReference type="PANTHER" id="PTHR33744">
    <property type="entry name" value="CARBOHYDRATE DIACID REGULATOR"/>
    <property type="match status" value="1"/>
</dbReference>
<evidence type="ECO:0000259" key="2">
    <source>
        <dbReference type="Pfam" id="PF13556"/>
    </source>
</evidence>
<dbReference type="InterPro" id="IPR025736">
    <property type="entry name" value="PucR_C-HTH_dom"/>
</dbReference>
<dbReference type="Pfam" id="PF13556">
    <property type="entry name" value="HTH_30"/>
    <property type="match status" value="1"/>
</dbReference>
<evidence type="ECO:0000313" key="5">
    <source>
        <dbReference type="Proteomes" id="UP000694308"/>
    </source>
</evidence>
<dbReference type="RefSeq" id="WP_218318427.1">
    <property type="nucleotide sequence ID" value="NZ_JAEEGC010000003.1"/>
</dbReference>
<gene>
    <name evidence="4" type="ORF">I6U48_00440</name>
</gene>
<dbReference type="InterPro" id="IPR041522">
    <property type="entry name" value="CdaR_GGDEF"/>
</dbReference>
<feature type="domain" description="Purine catabolism PurC-like" evidence="1">
    <location>
        <begin position="12"/>
        <end position="128"/>
    </location>
</feature>
<evidence type="ECO:0000313" key="4">
    <source>
        <dbReference type="EMBL" id="MBV7271388.1"/>
    </source>
</evidence>
<comment type="caution">
    <text evidence="4">The sequence shown here is derived from an EMBL/GenBank/DDBJ whole genome shotgun (WGS) entry which is preliminary data.</text>
</comment>
<feature type="domain" description="PucR C-terminal helix-turn-helix" evidence="2">
    <location>
        <begin position="503"/>
        <end position="561"/>
    </location>
</feature>
<evidence type="ECO:0000259" key="1">
    <source>
        <dbReference type="Pfam" id="PF07905"/>
    </source>
</evidence>